<dbReference type="Gene3D" id="3.40.50.10480">
    <property type="entry name" value="Probable brix-domain ribosomal biogenesis protein"/>
    <property type="match status" value="1"/>
</dbReference>
<dbReference type="GO" id="GO:0032040">
    <property type="term" value="C:small-subunit processome"/>
    <property type="evidence" value="ECO:0007669"/>
    <property type="project" value="TreeGrafter"/>
</dbReference>
<dbReference type="PROSITE" id="PS50833">
    <property type="entry name" value="BRIX"/>
    <property type="match status" value="1"/>
</dbReference>
<dbReference type="SMART" id="SM00879">
    <property type="entry name" value="Brix"/>
    <property type="match status" value="1"/>
</dbReference>
<name>Q3LWA4_BIGNA</name>
<gene>
    <name evidence="2" type="primary">imp4</name>
</gene>
<dbReference type="Proteomes" id="UP000243425">
    <property type="component" value="Nucleomorph 2"/>
</dbReference>
<evidence type="ECO:0000259" key="1">
    <source>
        <dbReference type="PROSITE" id="PS50833"/>
    </source>
</evidence>
<dbReference type="PANTHER" id="PTHR22734:SF2">
    <property type="entry name" value="U3 SMALL NUCLEOLAR RIBONUCLEOPROTEIN PROTEIN IMP4"/>
    <property type="match status" value="1"/>
</dbReference>
<organism evidence="2 3">
    <name type="scientific">Bigelowiella natans</name>
    <name type="common">Pedinomonas minutissima</name>
    <name type="synonym">Chlorarachnion sp. (strain CCMP621)</name>
    <dbReference type="NCBI Taxonomy" id="227086"/>
    <lineage>
        <taxon>Eukaryota</taxon>
        <taxon>Sar</taxon>
        <taxon>Rhizaria</taxon>
        <taxon>Cercozoa</taxon>
        <taxon>Chlorarachniophyceae</taxon>
        <taxon>Bigelowiella</taxon>
    </lineage>
</organism>
<accession>Q3LWA4</accession>
<dbReference type="GO" id="GO:0030515">
    <property type="term" value="F:snoRNA binding"/>
    <property type="evidence" value="ECO:0007669"/>
    <property type="project" value="TreeGrafter"/>
</dbReference>
<proteinExistence type="predicted"/>
<dbReference type="InterPro" id="IPR007109">
    <property type="entry name" value="Brix"/>
</dbReference>
<protein>
    <submittedName>
        <fullName evidence="2">U3 snoRNP protein IMP4</fullName>
    </submittedName>
</protein>
<dbReference type="AlphaFoldDB" id="Q3LWA4"/>
<dbReference type="GO" id="GO:0034457">
    <property type="term" value="C:Mpp10 complex"/>
    <property type="evidence" value="ECO:0007669"/>
    <property type="project" value="TreeGrafter"/>
</dbReference>
<geneLocation type="nucleomorph" evidence="2"/>
<dbReference type="GO" id="GO:0006364">
    <property type="term" value="P:rRNA processing"/>
    <property type="evidence" value="ECO:0007669"/>
    <property type="project" value="InterPro"/>
</dbReference>
<keyword evidence="2" id="KW-0542">Nucleomorph</keyword>
<evidence type="ECO:0000313" key="2">
    <source>
        <dbReference type="EMBL" id="ABA27262.1"/>
    </source>
</evidence>
<reference evidence="2 3" key="1">
    <citation type="journal article" date="2006" name="Proc. Natl. Acad. Sci. U.S.A.">
        <title>Complete nucleotide sequence of the chlorarachniophyte nucleomorph: nature's smallest nucleus.</title>
        <authorList>
            <person name="Gilson P.R."/>
            <person name="Su V."/>
            <person name="Slamovits C.H."/>
            <person name="Reith M.E."/>
            <person name="Keeling P.J."/>
            <person name="McFadden G.I."/>
        </authorList>
    </citation>
    <scope>NUCLEOTIDE SEQUENCE [LARGE SCALE GENOMIC DNA]</scope>
    <source>
        <strain evidence="3">CCMP621</strain>
    </source>
</reference>
<dbReference type="EMBL" id="DQ158857">
    <property type="protein sequence ID" value="ABA27262.1"/>
    <property type="molecule type" value="Genomic_DNA"/>
</dbReference>
<dbReference type="SUPFAM" id="SSF52954">
    <property type="entry name" value="Class II aaRS ABD-related"/>
    <property type="match status" value="1"/>
</dbReference>
<dbReference type="GeneID" id="5788542"/>
<evidence type="ECO:0000313" key="3">
    <source>
        <dbReference type="Proteomes" id="UP000243425"/>
    </source>
</evidence>
<dbReference type="InterPro" id="IPR044281">
    <property type="entry name" value="IMP4/RPF1"/>
</dbReference>
<dbReference type="RefSeq" id="XP_001712874.1">
    <property type="nucleotide sequence ID" value="XM_001712822.1"/>
</dbReference>
<dbReference type="PANTHER" id="PTHR22734">
    <property type="entry name" value="U3 SMALL NUCLEOLAR RIBONUCLEOPROTEIN PROTEIN IMP4"/>
    <property type="match status" value="1"/>
</dbReference>
<feature type="domain" description="Brix" evidence="1">
    <location>
        <begin position="1"/>
        <end position="203"/>
    </location>
</feature>
<sequence length="219" mass="26322">MIAITTSRYPTQKTKALCKYFKNIINFAELFTRGSTKLSKIVKYCKDHKYKSLIVLHEYKGNPNGMLIKYFELNIEIYFRMIKMEFIKLIQISKQLKNVKVVFINFFSENMRRIKILLNEIFDKGTSDNYDGLILMKSYSNIILFRRYFKYYYHKQNSFKFVEVTLFLIDRAKTHFEYKKTYSAAMKIFLNFNQNRVNTTVESRIVRNHCISHPCFITS</sequence>
<dbReference type="GO" id="GO:0042134">
    <property type="term" value="F:rRNA primary transcript binding"/>
    <property type="evidence" value="ECO:0007669"/>
    <property type="project" value="InterPro"/>
</dbReference>